<comment type="caution">
    <text evidence="1">The sequence shown here is derived from an EMBL/GenBank/DDBJ whole genome shotgun (WGS) entry which is preliminary data.</text>
</comment>
<gene>
    <name evidence="1" type="ORF">EYC82_18035</name>
</gene>
<sequence length="301" mass="33917">MKQLTISLTGEINRSNFDEWKIDLIEQIRATKMELVSDNDFATATEKVKLFKSAENALKNAKQAAIEQATDIQNLFAAIDEVSEETRQARLSLDRQIKSRKMEIKQDFIRSGIDTITRFMDQQSNDFQAIDPTSYISHARFESAVTGKASTKGMQTAIDSLCETIKQEISVKAVEVAKKASVLDALPSGYQLLFQDRGALLDLPKQELDLTVDKRIAKFEEENSRATAQQAANKLEQLEKTELNPELAKQYDNSPAEQQKFKIVIDILSSKETAMELARSIKESYSDRVSITEISLSRDHS</sequence>
<dbReference type="Proteomes" id="UP001143304">
    <property type="component" value="Unassembled WGS sequence"/>
</dbReference>
<name>A0ABT3TAG7_9GAMM</name>
<keyword evidence="2" id="KW-1185">Reference proteome</keyword>
<proteinExistence type="predicted"/>
<reference evidence="1" key="1">
    <citation type="submission" date="2019-02" db="EMBL/GenBank/DDBJ databases">
        <authorList>
            <person name="Li S.-H."/>
        </authorList>
    </citation>
    <scope>NUCLEOTIDE SEQUENCE</scope>
    <source>
        <strain evidence="1">IMCC11814</strain>
    </source>
</reference>
<evidence type="ECO:0000313" key="1">
    <source>
        <dbReference type="EMBL" id="MCX2979240.1"/>
    </source>
</evidence>
<evidence type="ECO:0000313" key="2">
    <source>
        <dbReference type="Proteomes" id="UP001143304"/>
    </source>
</evidence>
<accession>A0ABT3TAG7</accession>
<dbReference type="EMBL" id="SHNO01000004">
    <property type="protein sequence ID" value="MCX2979240.1"/>
    <property type="molecule type" value="Genomic_DNA"/>
</dbReference>
<organism evidence="1 2">
    <name type="scientific">Candidatus Marimicrobium litorale</name>
    <dbReference type="NCBI Taxonomy" id="2518991"/>
    <lineage>
        <taxon>Bacteria</taxon>
        <taxon>Pseudomonadati</taxon>
        <taxon>Pseudomonadota</taxon>
        <taxon>Gammaproteobacteria</taxon>
        <taxon>Cellvibrionales</taxon>
        <taxon>Halieaceae</taxon>
        <taxon>Marimicrobium</taxon>
    </lineage>
</organism>
<dbReference type="RefSeq" id="WP_279251032.1">
    <property type="nucleotide sequence ID" value="NZ_SHNO01000004.1"/>
</dbReference>
<protein>
    <submittedName>
        <fullName evidence="1">Uncharacterized protein</fullName>
    </submittedName>
</protein>